<dbReference type="InterPro" id="IPR011990">
    <property type="entry name" value="TPR-like_helical_dom_sf"/>
</dbReference>
<protein>
    <submittedName>
        <fullName evidence="4">Tetratricopeptide TPR_2</fullName>
    </submittedName>
</protein>
<dbReference type="SUPFAM" id="SSF48452">
    <property type="entry name" value="TPR-like"/>
    <property type="match status" value="2"/>
</dbReference>
<evidence type="ECO:0000256" key="1">
    <source>
        <dbReference type="ARBA" id="ARBA00022737"/>
    </source>
</evidence>
<dbReference type="Gene3D" id="1.25.40.10">
    <property type="entry name" value="Tetratricopeptide repeat domain"/>
    <property type="match status" value="3"/>
</dbReference>
<dbReference type="PANTHER" id="PTHR45586">
    <property type="entry name" value="TPR REPEAT-CONTAINING PROTEIN PA4667"/>
    <property type="match status" value="1"/>
</dbReference>
<dbReference type="Pfam" id="PF14559">
    <property type="entry name" value="TPR_19"/>
    <property type="match status" value="1"/>
</dbReference>
<comment type="caution">
    <text evidence="4">The sequence shown here is derived from an EMBL/GenBank/DDBJ whole genome shotgun (WGS) entry which is preliminary data.</text>
</comment>
<proteinExistence type="predicted"/>
<dbReference type="RefSeq" id="WP_006002070.1">
    <property type="nucleotide sequence ID" value="NZ_AAEW02000017.1"/>
</dbReference>
<dbReference type="InterPro" id="IPR051012">
    <property type="entry name" value="CellSynth/LPSAsmb/PSIAsmb"/>
</dbReference>
<reference evidence="4" key="1">
    <citation type="submission" date="2006-05" db="EMBL/GenBank/DDBJ databases">
        <title>Annotation of the draft genome assembly of Desulfuromonas acetoxidans DSM 684.</title>
        <authorList>
            <consortium name="US DOE Joint Genome Institute (JGI-ORNL)"/>
            <person name="Larimer F."/>
            <person name="Land M."/>
            <person name="Hauser L."/>
        </authorList>
    </citation>
    <scope>NUCLEOTIDE SEQUENCE [LARGE SCALE GENOMIC DNA]</scope>
    <source>
        <strain evidence="4">DSM 684</strain>
    </source>
</reference>
<dbReference type="PANTHER" id="PTHR45586:SF1">
    <property type="entry name" value="LIPOPOLYSACCHARIDE ASSEMBLY PROTEIN B"/>
    <property type="match status" value="1"/>
</dbReference>
<keyword evidence="5" id="KW-1185">Reference proteome</keyword>
<dbReference type="Proteomes" id="UP000005695">
    <property type="component" value="Unassembled WGS sequence"/>
</dbReference>
<keyword evidence="3" id="KW-0732">Signal</keyword>
<name>Q1JX33_DESA6</name>
<dbReference type="Pfam" id="PF13181">
    <property type="entry name" value="TPR_8"/>
    <property type="match status" value="1"/>
</dbReference>
<reference evidence="4" key="2">
    <citation type="submission" date="2006-05" db="EMBL/GenBank/DDBJ databases">
        <title>Sequencing of the draft genome and assembly of Desulfuromonas acetoxidans DSM 684.</title>
        <authorList>
            <consortium name="US DOE Joint Genome Institute (JGI-PGF)"/>
            <person name="Copeland A."/>
            <person name="Lucas S."/>
            <person name="Lapidus A."/>
            <person name="Barry K."/>
            <person name="Detter J.C."/>
            <person name="Glavina del Rio T."/>
            <person name="Hammon N."/>
            <person name="Israni S."/>
            <person name="Dalin E."/>
            <person name="Tice H."/>
            <person name="Bruce D."/>
            <person name="Pitluck S."/>
            <person name="Richardson P."/>
        </authorList>
    </citation>
    <scope>NUCLEOTIDE SEQUENCE [LARGE SCALE GENOMIC DNA]</scope>
    <source>
        <strain evidence="4">DSM 684</strain>
    </source>
</reference>
<evidence type="ECO:0000313" key="5">
    <source>
        <dbReference type="Proteomes" id="UP000005695"/>
    </source>
</evidence>
<evidence type="ECO:0000313" key="4">
    <source>
        <dbReference type="EMBL" id="EAT14829.1"/>
    </source>
</evidence>
<keyword evidence="1" id="KW-0677">Repeat</keyword>
<keyword evidence="2" id="KW-0802">TPR repeat</keyword>
<evidence type="ECO:0000256" key="3">
    <source>
        <dbReference type="SAM" id="SignalP"/>
    </source>
</evidence>
<gene>
    <name evidence="4" type="ORF">Dace_0968</name>
</gene>
<organism evidence="4 5">
    <name type="scientific">Desulfuromonas acetoxidans (strain DSM 684 / 11070)</name>
    <dbReference type="NCBI Taxonomy" id="281689"/>
    <lineage>
        <taxon>Bacteria</taxon>
        <taxon>Pseudomonadati</taxon>
        <taxon>Thermodesulfobacteriota</taxon>
        <taxon>Desulfuromonadia</taxon>
        <taxon>Desulfuromonadales</taxon>
        <taxon>Desulfuromonadaceae</taxon>
        <taxon>Desulfuromonas</taxon>
    </lineage>
</organism>
<sequence>MRRFATTCFALLISALLVVPSTPLLASADCGNRQHSRVNHLLHKSQQLLTTRNIEAAVRLLEQFTTKHPGVTDYRLHARLAELYSQQNQRKKARDAYHHALQDCDEPAWLWQNYGAVCWNLGDYAQAAEAFLNAHQRGADRQCYVDGLVALSYAGQHDKAAHKLFQLLRDHADAPITWLEAYVQISLQSQDKTQALQPLITWEVRFQGNPAYWRCRTYLHLEDRDYPGAISCLRVTKTLTPLSREEQSTLADLLLSADLPEQAAHHYRQLLEAVPDKRQWHKQLILCYRLMHQPQQAQTALQAAQPFVSAIYWHRTQGELSYQLGDYTNAFHHLEELLRRQPDDGAACLLQSYCALQLNRYRTARTCLNKALQFKQYRQEARSLLNWINAIKES</sequence>
<dbReference type="EMBL" id="AAEW02000017">
    <property type="protein sequence ID" value="EAT14829.1"/>
    <property type="molecule type" value="Genomic_DNA"/>
</dbReference>
<accession>Q1JX33</accession>
<feature type="signal peptide" evidence="3">
    <location>
        <begin position="1"/>
        <end position="26"/>
    </location>
</feature>
<dbReference type="InterPro" id="IPR019734">
    <property type="entry name" value="TPR_rpt"/>
</dbReference>
<feature type="chain" id="PRO_5004192659" evidence="3">
    <location>
        <begin position="27"/>
        <end position="394"/>
    </location>
</feature>
<evidence type="ECO:0000256" key="2">
    <source>
        <dbReference type="ARBA" id="ARBA00022803"/>
    </source>
</evidence>
<dbReference type="OrthoDB" id="5513119at2"/>
<dbReference type="SMART" id="SM00028">
    <property type="entry name" value="TPR"/>
    <property type="match status" value="5"/>
</dbReference>
<dbReference type="AlphaFoldDB" id="Q1JX33"/>